<feature type="transmembrane region" description="Helical" evidence="8">
    <location>
        <begin position="407"/>
        <end position="425"/>
    </location>
</feature>
<reference evidence="10 11" key="1">
    <citation type="journal article" date="2024" name="Nat. Commun.">
        <title>Phylogenomics reveals the evolutionary origins of lichenization in chlorophyte algae.</title>
        <authorList>
            <person name="Puginier C."/>
            <person name="Libourel C."/>
            <person name="Otte J."/>
            <person name="Skaloud P."/>
            <person name="Haon M."/>
            <person name="Grisel S."/>
            <person name="Petersen M."/>
            <person name="Berrin J.G."/>
            <person name="Delaux P.M."/>
            <person name="Dal Grande F."/>
            <person name="Keller J."/>
        </authorList>
    </citation>
    <scope>NUCLEOTIDE SEQUENCE [LARGE SCALE GENOMIC DNA]</scope>
    <source>
        <strain evidence="10 11">SAG 2036</strain>
    </source>
</reference>
<organism evidence="10 11">
    <name type="scientific">Symbiochloris irregularis</name>
    <dbReference type="NCBI Taxonomy" id="706552"/>
    <lineage>
        <taxon>Eukaryota</taxon>
        <taxon>Viridiplantae</taxon>
        <taxon>Chlorophyta</taxon>
        <taxon>core chlorophytes</taxon>
        <taxon>Trebouxiophyceae</taxon>
        <taxon>Trebouxiales</taxon>
        <taxon>Trebouxiaceae</taxon>
        <taxon>Symbiochloris</taxon>
    </lineage>
</organism>
<evidence type="ECO:0000256" key="4">
    <source>
        <dbReference type="ARBA" id="ARBA00022970"/>
    </source>
</evidence>
<dbReference type="Proteomes" id="UP001465755">
    <property type="component" value="Unassembled WGS sequence"/>
</dbReference>
<feature type="domain" description="Amino acid transporter transmembrane" evidence="9">
    <location>
        <begin position="65"/>
        <end position="438"/>
    </location>
</feature>
<evidence type="ECO:0000256" key="5">
    <source>
        <dbReference type="ARBA" id="ARBA00022989"/>
    </source>
</evidence>
<feature type="transmembrane region" description="Helical" evidence="8">
    <location>
        <begin position="194"/>
        <end position="212"/>
    </location>
</feature>
<keyword evidence="11" id="KW-1185">Reference proteome</keyword>
<keyword evidence="4" id="KW-0029">Amino-acid transport</keyword>
<evidence type="ECO:0000313" key="10">
    <source>
        <dbReference type="EMBL" id="KAK9796248.1"/>
    </source>
</evidence>
<dbReference type="Pfam" id="PF01490">
    <property type="entry name" value="Aa_trans"/>
    <property type="match status" value="1"/>
</dbReference>
<feature type="transmembrane region" description="Helical" evidence="8">
    <location>
        <begin position="159"/>
        <end position="188"/>
    </location>
</feature>
<keyword evidence="2" id="KW-0813">Transport</keyword>
<evidence type="ECO:0000256" key="6">
    <source>
        <dbReference type="ARBA" id="ARBA00023136"/>
    </source>
</evidence>
<sequence length="504" mass="55949">MSDENLKGATSPAAQPDNFGKYTSSEEVVDAEKLPNNHTVDESKAFEDTSETHFRKQGWWRGGAGSSFDAWLTTAAAQIGQVMLAMPHAVALVGMRAAIPLIIVYSLCSMFTIHLLATLYLDYRRRMVTRGTWAGGHHKRATQYFEVLGELTGSKLVGWFVLAIVAISLLCTTIAQIVAIATGMYYLAEGESKRTWALVWGGILTVTMSMVPTFRHFRLLNIISLTGTFYTAVYLISQAGSTHLPNAHQAFYQGPTKMQNLFLGANIFMSGFGGHSLAFETIDAMYRPHRYDTVYPFSYLFTYFVTVPHSFLIQLAYPTANEKQGNVYGAVPVNGWRDASIVLMIIHQCVAYALYVTPVFFMWEKLIRTHHKPLWIRLPSRLPVALFVWFIALLFPFFDIINAVQGSVGYSFTAFVFPAGAYLWVYGRSSAARANAPKVPRFVGGWAPALALCLFIFVWFLVFGVGFGTWASLKQLIDAVNNLGVFAACYQCAGIQATNKANHG</sequence>
<evidence type="ECO:0000259" key="9">
    <source>
        <dbReference type="Pfam" id="PF01490"/>
    </source>
</evidence>
<feature type="transmembrane region" description="Helical" evidence="8">
    <location>
        <begin position="382"/>
        <end position="401"/>
    </location>
</feature>
<protein>
    <recommendedName>
        <fullName evidence="9">Amino acid transporter transmembrane domain-containing protein</fullName>
    </recommendedName>
</protein>
<feature type="transmembrane region" description="Helical" evidence="8">
    <location>
        <begin position="219"/>
        <end position="241"/>
    </location>
</feature>
<keyword evidence="6 8" id="KW-0472">Membrane</keyword>
<comment type="caution">
    <text evidence="10">The sequence shown here is derived from an EMBL/GenBank/DDBJ whole genome shotgun (WGS) entry which is preliminary data.</text>
</comment>
<feature type="transmembrane region" description="Helical" evidence="8">
    <location>
        <begin position="261"/>
        <end position="279"/>
    </location>
</feature>
<dbReference type="AlphaFoldDB" id="A0AAW1NUF2"/>
<evidence type="ECO:0000256" key="7">
    <source>
        <dbReference type="SAM" id="MobiDB-lite"/>
    </source>
</evidence>
<feature type="transmembrane region" description="Helical" evidence="8">
    <location>
        <begin position="300"/>
        <end position="320"/>
    </location>
</feature>
<evidence type="ECO:0000256" key="1">
    <source>
        <dbReference type="ARBA" id="ARBA00004370"/>
    </source>
</evidence>
<feature type="region of interest" description="Disordered" evidence="7">
    <location>
        <begin position="1"/>
        <end position="25"/>
    </location>
</feature>
<keyword evidence="3 8" id="KW-0812">Transmembrane</keyword>
<accession>A0AAW1NUF2</accession>
<gene>
    <name evidence="10" type="ORF">WJX73_001881</name>
</gene>
<evidence type="ECO:0000313" key="11">
    <source>
        <dbReference type="Proteomes" id="UP001465755"/>
    </source>
</evidence>
<evidence type="ECO:0000256" key="8">
    <source>
        <dbReference type="SAM" id="Phobius"/>
    </source>
</evidence>
<comment type="subcellular location">
    <subcellularLocation>
        <location evidence="1">Membrane</location>
    </subcellularLocation>
</comment>
<evidence type="ECO:0000256" key="2">
    <source>
        <dbReference type="ARBA" id="ARBA00022448"/>
    </source>
</evidence>
<dbReference type="EMBL" id="JALJOQ010000118">
    <property type="protein sequence ID" value="KAK9796248.1"/>
    <property type="molecule type" value="Genomic_DNA"/>
</dbReference>
<feature type="transmembrane region" description="Helical" evidence="8">
    <location>
        <begin position="340"/>
        <end position="361"/>
    </location>
</feature>
<proteinExistence type="predicted"/>
<evidence type="ECO:0000256" key="3">
    <source>
        <dbReference type="ARBA" id="ARBA00022692"/>
    </source>
</evidence>
<dbReference type="PANTHER" id="PTHR48017">
    <property type="entry name" value="OS05G0424000 PROTEIN-RELATED"/>
    <property type="match status" value="1"/>
</dbReference>
<dbReference type="GO" id="GO:0016020">
    <property type="term" value="C:membrane"/>
    <property type="evidence" value="ECO:0007669"/>
    <property type="project" value="UniProtKB-SubCell"/>
</dbReference>
<dbReference type="InterPro" id="IPR013057">
    <property type="entry name" value="AA_transpt_TM"/>
</dbReference>
<name>A0AAW1NUF2_9CHLO</name>
<feature type="transmembrane region" description="Helical" evidence="8">
    <location>
        <begin position="97"/>
        <end position="121"/>
    </location>
</feature>
<keyword evidence="5 8" id="KW-1133">Transmembrane helix</keyword>
<feature type="transmembrane region" description="Helical" evidence="8">
    <location>
        <begin position="446"/>
        <end position="473"/>
    </location>
</feature>
<dbReference type="GO" id="GO:0006865">
    <property type="term" value="P:amino acid transport"/>
    <property type="evidence" value="ECO:0007669"/>
    <property type="project" value="UniProtKB-KW"/>
</dbReference>